<keyword evidence="1" id="KW-1133">Transmembrane helix</keyword>
<dbReference type="EMBL" id="CP064787">
    <property type="protein sequence ID" value="QSG06544.1"/>
    <property type="molecule type" value="Genomic_DNA"/>
</dbReference>
<evidence type="ECO:0000313" key="2">
    <source>
        <dbReference type="EMBL" id="QSG06544.1"/>
    </source>
</evidence>
<sequence>MTEQELSSGEHLGRTSDYLFRTRVTLPAFALLGLVKGLLVAVWIAVEIPLVTFTYPRQGFFYPMLSFVPSGPLVAHPLPGTFVGLHPLLIATYAVGVVVTLVAVTLALATVTWRTAPETTGWLPSTRRLLWLGVFVTVAVVASVPALVAWLPVTGRLTSTLLTVVLAYLLARLFAAPVSIVRDGRDPLAAVRWSWSVSRGIPDVALTIFLLALAQYWLSGFPWFRLLDGSTAVVAGTVVGTAVFGAAFAAVICSTYDSVSPSPSQ</sequence>
<keyword evidence="1" id="KW-0812">Transmembrane</keyword>
<feature type="transmembrane region" description="Helical" evidence="1">
    <location>
        <begin position="60"/>
        <end position="78"/>
    </location>
</feature>
<feature type="transmembrane region" description="Helical" evidence="1">
    <location>
        <begin position="90"/>
        <end position="109"/>
    </location>
</feature>
<keyword evidence="1" id="KW-0472">Membrane</keyword>
<feature type="transmembrane region" description="Helical" evidence="1">
    <location>
        <begin position="129"/>
        <end position="151"/>
    </location>
</feature>
<name>A0A897N1I3_9EURY</name>
<evidence type="ECO:0000313" key="3">
    <source>
        <dbReference type="Proteomes" id="UP000663525"/>
    </source>
</evidence>
<evidence type="ECO:0000256" key="1">
    <source>
        <dbReference type="SAM" id="Phobius"/>
    </source>
</evidence>
<feature type="transmembrane region" description="Helical" evidence="1">
    <location>
        <begin position="157"/>
        <end position="180"/>
    </location>
</feature>
<feature type="transmembrane region" description="Helical" evidence="1">
    <location>
        <begin position="26"/>
        <end position="48"/>
    </location>
</feature>
<proteinExistence type="predicted"/>
<dbReference type="AlphaFoldDB" id="A0A897N1I3"/>
<protein>
    <submittedName>
        <fullName evidence="2">Uncharacterized protein</fullName>
    </submittedName>
</protein>
<feature type="transmembrane region" description="Helical" evidence="1">
    <location>
        <begin position="230"/>
        <end position="256"/>
    </location>
</feature>
<organism evidence="2 3">
    <name type="scientific">Halapricum desulfuricans</name>
    <dbReference type="NCBI Taxonomy" id="2841257"/>
    <lineage>
        <taxon>Archaea</taxon>
        <taxon>Methanobacteriati</taxon>
        <taxon>Methanobacteriota</taxon>
        <taxon>Stenosarchaea group</taxon>
        <taxon>Halobacteria</taxon>
        <taxon>Halobacteriales</taxon>
        <taxon>Haloarculaceae</taxon>
        <taxon>Halapricum</taxon>
    </lineage>
</organism>
<accession>A0A897N1I3</accession>
<reference evidence="2" key="1">
    <citation type="submission" date="2020-11" db="EMBL/GenBank/DDBJ databases">
        <title>Carbohydrate-dependent, anaerobic sulfur respiration: A novel catabolism in halophilic archaea.</title>
        <authorList>
            <person name="Sorokin D.Y."/>
            <person name="Messina E."/>
            <person name="Smedile F."/>
            <person name="La Cono V."/>
            <person name="Hallsworth J.E."/>
            <person name="Yakimov M.M."/>
        </authorList>
    </citation>
    <scope>NUCLEOTIDE SEQUENCE</scope>
    <source>
        <strain evidence="2">HSR12-1</strain>
    </source>
</reference>
<gene>
    <name evidence="2" type="ORF">HSR121_2214</name>
</gene>
<feature type="transmembrane region" description="Helical" evidence="1">
    <location>
        <begin position="200"/>
        <end position="218"/>
    </location>
</feature>
<dbReference type="RefSeq" id="WP_229113055.1">
    <property type="nucleotide sequence ID" value="NZ_CP064787.1"/>
</dbReference>
<dbReference type="Proteomes" id="UP000663525">
    <property type="component" value="Chromosome"/>
</dbReference>
<dbReference type="GeneID" id="68855779"/>